<dbReference type="InterPro" id="IPR011701">
    <property type="entry name" value="MFS"/>
</dbReference>
<dbReference type="EMBL" id="JACJID010000001">
    <property type="protein sequence ID" value="MBA8923165.1"/>
    <property type="molecule type" value="Genomic_DNA"/>
</dbReference>
<dbReference type="Gene3D" id="1.20.1250.20">
    <property type="entry name" value="MFS general substrate transporter like domains"/>
    <property type="match status" value="1"/>
</dbReference>
<dbReference type="PRINTS" id="PR01036">
    <property type="entry name" value="TCRTETB"/>
</dbReference>
<keyword evidence="11" id="KW-1185">Reference proteome</keyword>
<gene>
    <name evidence="10" type="ORF">BC739_000362</name>
</gene>
<feature type="transmembrane region" description="Helical" evidence="8">
    <location>
        <begin position="335"/>
        <end position="354"/>
    </location>
</feature>
<comment type="caution">
    <text evidence="10">The sequence shown here is derived from an EMBL/GenBank/DDBJ whole genome shotgun (WGS) entry which is preliminary data.</text>
</comment>
<feature type="transmembrane region" description="Helical" evidence="8">
    <location>
        <begin position="141"/>
        <end position="163"/>
    </location>
</feature>
<dbReference type="RefSeq" id="WP_346140218.1">
    <property type="nucleotide sequence ID" value="NZ_BAAABQ010000046.1"/>
</dbReference>
<evidence type="ECO:0000256" key="5">
    <source>
        <dbReference type="ARBA" id="ARBA00022692"/>
    </source>
</evidence>
<feature type="transmembrane region" description="Helical" evidence="8">
    <location>
        <begin position="228"/>
        <end position="251"/>
    </location>
</feature>
<dbReference type="NCBIfam" id="TIGR00711">
    <property type="entry name" value="efflux_EmrB"/>
    <property type="match status" value="1"/>
</dbReference>
<evidence type="ECO:0000256" key="7">
    <source>
        <dbReference type="ARBA" id="ARBA00023136"/>
    </source>
</evidence>
<evidence type="ECO:0000313" key="10">
    <source>
        <dbReference type="EMBL" id="MBA8923165.1"/>
    </source>
</evidence>
<dbReference type="InterPro" id="IPR036259">
    <property type="entry name" value="MFS_trans_sf"/>
</dbReference>
<evidence type="ECO:0000256" key="4">
    <source>
        <dbReference type="ARBA" id="ARBA00022475"/>
    </source>
</evidence>
<evidence type="ECO:0000256" key="6">
    <source>
        <dbReference type="ARBA" id="ARBA00022989"/>
    </source>
</evidence>
<reference evidence="10 11" key="1">
    <citation type="submission" date="2020-08" db="EMBL/GenBank/DDBJ databases">
        <title>Genomic Encyclopedia of Archaeal and Bacterial Type Strains, Phase II (KMG-II): from individual species to whole genera.</title>
        <authorList>
            <person name="Goeker M."/>
        </authorList>
    </citation>
    <scope>NUCLEOTIDE SEQUENCE [LARGE SCALE GENOMIC DNA]</scope>
    <source>
        <strain evidence="10 11">DSM 43850</strain>
    </source>
</reference>
<accession>A0ABR6B8H1</accession>
<evidence type="ECO:0000259" key="9">
    <source>
        <dbReference type="PROSITE" id="PS50850"/>
    </source>
</evidence>
<dbReference type="PANTHER" id="PTHR42718:SF9">
    <property type="entry name" value="MAJOR FACILITATOR SUPERFAMILY MULTIDRUG TRANSPORTER MFSC"/>
    <property type="match status" value="1"/>
</dbReference>
<keyword evidence="5 8" id="KW-0812">Transmembrane</keyword>
<feature type="transmembrane region" description="Helical" evidence="8">
    <location>
        <begin position="15"/>
        <end position="40"/>
    </location>
</feature>
<evidence type="ECO:0000256" key="1">
    <source>
        <dbReference type="ARBA" id="ARBA00004651"/>
    </source>
</evidence>
<feature type="transmembrane region" description="Helical" evidence="8">
    <location>
        <begin position="432"/>
        <end position="450"/>
    </location>
</feature>
<keyword evidence="3" id="KW-0813">Transport</keyword>
<dbReference type="InterPro" id="IPR020846">
    <property type="entry name" value="MFS_dom"/>
</dbReference>
<feature type="transmembrane region" description="Helical" evidence="8">
    <location>
        <begin position="82"/>
        <end position="101"/>
    </location>
</feature>
<name>A0ABR6B8H1_9PSEU</name>
<feature type="transmembrane region" description="Helical" evidence="8">
    <location>
        <begin position="201"/>
        <end position="222"/>
    </location>
</feature>
<dbReference type="CDD" id="cd17321">
    <property type="entry name" value="MFS_MMR_MDR_like"/>
    <property type="match status" value="1"/>
</dbReference>
<sequence>MEDHLVLAPVTRPGLALTAICLGFLMITLDATIVNVALPAIRSDLGGTLEGLQWVVDSYTIALAALLLTAGAGSDQAGARRAFQLGLVVFALSSAACALAPGQAVLVAARAVQGVGAAVLLPASLALIVHQFPDARRRAHALGIWGGMSGLGLAAGPVLGGFAVDLVGWRTIFLVNLPVTVLAVLLTRWTVAEAPRQRQVGVDLAGQLLSVAALGCLAAGMIEAGQRGWTSPVVLGLLAVGVCAAIGFVLVEANASAPMLPLGVFRNRAFSAASAIGFLFNFCLYGTLFVLSLYLQQSLHLVPWAAGLALLPLTLAVGTNAFLAGRVVARLGTRAPMVAGGIAGALGSAVLATLDVHGPLAVLLVGSVLFGCCSLAMPAMTATAMSSLGPAQAGLGSGVLNAARQTGGALGVALLGSLLGGAQDLIAPRASMVLVALAFSAIVLLAVAGTRSRSRS</sequence>
<proteinExistence type="inferred from homology"/>
<feature type="transmembrane region" description="Helical" evidence="8">
    <location>
        <begin position="272"/>
        <end position="295"/>
    </location>
</feature>
<comment type="subcellular location">
    <subcellularLocation>
        <location evidence="1">Cell membrane</location>
        <topology evidence="1">Multi-pass membrane protein</topology>
    </subcellularLocation>
</comment>
<dbReference type="PROSITE" id="PS50850">
    <property type="entry name" value="MFS"/>
    <property type="match status" value="1"/>
</dbReference>
<dbReference type="InterPro" id="IPR004638">
    <property type="entry name" value="EmrB-like"/>
</dbReference>
<keyword evidence="4" id="KW-1003">Cell membrane</keyword>
<dbReference type="Pfam" id="PF07690">
    <property type="entry name" value="MFS_1"/>
    <property type="match status" value="1"/>
</dbReference>
<dbReference type="Proteomes" id="UP000517916">
    <property type="component" value="Unassembled WGS sequence"/>
</dbReference>
<comment type="similarity">
    <text evidence="2">Belongs to the major facilitator superfamily. EmrB family.</text>
</comment>
<keyword evidence="7 8" id="KW-0472">Membrane</keyword>
<keyword evidence="6 8" id="KW-1133">Transmembrane helix</keyword>
<dbReference type="PANTHER" id="PTHR42718">
    <property type="entry name" value="MAJOR FACILITATOR SUPERFAMILY MULTIDRUG TRANSPORTER MFSC"/>
    <property type="match status" value="1"/>
</dbReference>
<evidence type="ECO:0000256" key="2">
    <source>
        <dbReference type="ARBA" id="ARBA00008537"/>
    </source>
</evidence>
<feature type="transmembrane region" description="Helical" evidence="8">
    <location>
        <begin position="107"/>
        <end position="129"/>
    </location>
</feature>
<dbReference type="SUPFAM" id="SSF103473">
    <property type="entry name" value="MFS general substrate transporter"/>
    <property type="match status" value="1"/>
</dbReference>
<protein>
    <submittedName>
        <fullName evidence="10">DHA2 family methylenomycin A resistance protein-like MFS transporter</fullName>
    </submittedName>
</protein>
<organism evidence="10 11">
    <name type="scientific">Kutzneria viridogrisea</name>
    <dbReference type="NCBI Taxonomy" id="47990"/>
    <lineage>
        <taxon>Bacteria</taxon>
        <taxon>Bacillati</taxon>
        <taxon>Actinomycetota</taxon>
        <taxon>Actinomycetes</taxon>
        <taxon>Pseudonocardiales</taxon>
        <taxon>Pseudonocardiaceae</taxon>
        <taxon>Kutzneria</taxon>
    </lineage>
</organism>
<feature type="transmembrane region" description="Helical" evidence="8">
    <location>
        <begin position="360"/>
        <end position="385"/>
    </location>
</feature>
<evidence type="ECO:0000313" key="11">
    <source>
        <dbReference type="Proteomes" id="UP000517916"/>
    </source>
</evidence>
<evidence type="ECO:0000256" key="3">
    <source>
        <dbReference type="ARBA" id="ARBA00022448"/>
    </source>
</evidence>
<evidence type="ECO:0000256" key="8">
    <source>
        <dbReference type="SAM" id="Phobius"/>
    </source>
</evidence>
<feature type="transmembrane region" description="Helical" evidence="8">
    <location>
        <begin position="169"/>
        <end position="189"/>
    </location>
</feature>
<dbReference type="Gene3D" id="1.20.1720.10">
    <property type="entry name" value="Multidrug resistance protein D"/>
    <property type="match status" value="1"/>
</dbReference>
<feature type="domain" description="Major facilitator superfamily (MFS) profile" evidence="9">
    <location>
        <begin position="16"/>
        <end position="453"/>
    </location>
</feature>
<feature type="transmembrane region" description="Helical" evidence="8">
    <location>
        <begin position="301"/>
        <end position="323"/>
    </location>
</feature>